<feature type="compositionally biased region" description="Acidic residues" evidence="4">
    <location>
        <begin position="436"/>
        <end position="450"/>
    </location>
</feature>
<keyword evidence="3" id="KW-0227">DNA damage</keyword>
<organism evidence="7 8">
    <name type="scientific">Triparma laevis f. longispina</name>
    <dbReference type="NCBI Taxonomy" id="1714387"/>
    <lineage>
        <taxon>Eukaryota</taxon>
        <taxon>Sar</taxon>
        <taxon>Stramenopiles</taxon>
        <taxon>Ochrophyta</taxon>
        <taxon>Bolidophyceae</taxon>
        <taxon>Parmales</taxon>
        <taxon>Triparmaceae</taxon>
        <taxon>Triparma</taxon>
    </lineage>
</organism>
<dbReference type="InterPro" id="IPR014762">
    <property type="entry name" value="DNA_mismatch_repair_CS"/>
</dbReference>
<evidence type="ECO:0000313" key="7">
    <source>
        <dbReference type="EMBL" id="GMH71805.1"/>
    </source>
</evidence>
<dbReference type="NCBIfam" id="TIGR00585">
    <property type="entry name" value="mutl"/>
    <property type="match status" value="1"/>
</dbReference>
<evidence type="ECO:0000256" key="1">
    <source>
        <dbReference type="ARBA" id="ARBA00004474"/>
    </source>
</evidence>
<feature type="compositionally biased region" description="Basic and acidic residues" evidence="4">
    <location>
        <begin position="474"/>
        <end position="496"/>
    </location>
</feature>
<evidence type="ECO:0000256" key="4">
    <source>
        <dbReference type="SAM" id="MobiDB-lite"/>
    </source>
</evidence>
<dbReference type="PROSITE" id="PS00058">
    <property type="entry name" value="DNA_MISMATCH_REPAIR_1"/>
    <property type="match status" value="1"/>
</dbReference>
<dbReference type="InterPro" id="IPR002099">
    <property type="entry name" value="MutL/Mlh/PMS"/>
</dbReference>
<gene>
    <name evidence="7" type="ORF">TrLO_g19</name>
</gene>
<dbReference type="Gene3D" id="3.30.230.10">
    <property type="match status" value="1"/>
</dbReference>
<comment type="subcellular location">
    <subcellularLocation>
        <location evidence="1">Plastid</location>
    </subcellularLocation>
</comment>
<dbReference type="InterPro" id="IPR013507">
    <property type="entry name" value="DNA_mismatch_S5_2-like"/>
</dbReference>
<dbReference type="GO" id="GO:0030983">
    <property type="term" value="F:mismatched DNA binding"/>
    <property type="evidence" value="ECO:0007669"/>
    <property type="project" value="InterPro"/>
</dbReference>
<dbReference type="EMBL" id="BRXW01000643">
    <property type="protein sequence ID" value="GMH71805.1"/>
    <property type="molecule type" value="Genomic_DNA"/>
</dbReference>
<evidence type="ECO:0000313" key="8">
    <source>
        <dbReference type="Proteomes" id="UP001165122"/>
    </source>
</evidence>
<dbReference type="GO" id="GO:0009536">
    <property type="term" value="C:plastid"/>
    <property type="evidence" value="ECO:0007669"/>
    <property type="project" value="UniProtKB-SubCell"/>
</dbReference>
<dbReference type="SMART" id="SM01340">
    <property type="entry name" value="DNA_mis_repair"/>
    <property type="match status" value="1"/>
</dbReference>
<feature type="region of interest" description="Disordered" evidence="4">
    <location>
        <begin position="388"/>
        <end position="604"/>
    </location>
</feature>
<feature type="compositionally biased region" description="Basic and acidic residues" evidence="4">
    <location>
        <begin position="511"/>
        <end position="522"/>
    </location>
</feature>
<proteinExistence type="inferred from homology"/>
<dbReference type="InterPro" id="IPR038973">
    <property type="entry name" value="MutL/Mlh/Pms-like"/>
</dbReference>
<dbReference type="Pfam" id="PF01119">
    <property type="entry name" value="DNA_mis_repair"/>
    <property type="match status" value="1"/>
</dbReference>
<keyword evidence="8" id="KW-1185">Reference proteome</keyword>
<dbReference type="InterPro" id="IPR014790">
    <property type="entry name" value="MutL_C"/>
</dbReference>
<dbReference type="Pfam" id="PF08676">
    <property type="entry name" value="MutL_C"/>
    <property type="match status" value="1"/>
</dbReference>
<feature type="compositionally biased region" description="Basic and acidic residues" evidence="4">
    <location>
        <begin position="404"/>
        <end position="421"/>
    </location>
</feature>
<dbReference type="Pfam" id="PF13589">
    <property type="entry name" value="HATPase_c_3"/>
    <property type="match status" value="1"/>
</dbReference>
<dbReference type="InterPro" id="IPR042120">
    <property type="entry name" value="MutL_C_dimsub"/>
</dbReference>
<evidence type="ECO:0000256" key="2">
    <source>
        <dbReference type="ARBA" id="ARBA00006082"/>
    </source>
</evidence>
<dbReference type="SUPFAM" id="SSF118116">
    <property type="entry name" value="DNA mismatch repair protein MutL"/>
    <property type="match status" value="2"/>
</dbReference>
<dbReference type="InterPro" id="IPR036890">
    <property type="entry name" value="HATPase_C_sf"/>
</dbReference>
<dbReference type="Gene3D" id="3.30.565.10">
    <property type="entry name" value="Histidine kinase-like ATPase, C-terminal domain"/>
    <property type="match status" value="1"/>
</dbReference>
<feature type="domain" description="MutL C-terminal dimerisation" evidence="5">
    <location>
        <begin position="673"/>
        <end position="868"/>
    </location>
</feature>
<feature type="compositionally biased region" description="Pro residues" evidence="4">
    <location>
        <begin position="545"/>
        <end position="585"/>
    </location>
</feature>
<dbReference type="PANTHER" id="PTHR10073">
    <property type="entry name" value="DNA MISMATCH REPAIR PROTEIN MLH, PMS, MUTL"/>
    <property type="match status" value="1"/>
</dbReference>
<dbReference type="OrthoDB" id="10254304at2759"/>
<dbReference type="GO" id="GO:0140664">
    <property type="term" value="F:ATP-dependent DNA damage sensor activity"/>
    <property type="evidence" value="ECO:0007669"/>
    <property type="project" value="InterPro"/>
</dbReference>
<protein>
    <submittedName>
        <fullName evidence="7">Uncharacterized protein</fullName>
    </submittedName>
</protein>
<dbReference type="SMART" id="SM00853">
    <property type="entry name" value="MutL_C"/>
    <property type="match status" value="1"/>
</dbReference>
<evidence type="ECO:0000259" key="5">
    <source>
        <dbReference type="SMART" id="SM00853"/>
    </source>
</evidence>
<feature type="compositionally biased region" description="Acidic residues" evidence="4">
    <location>
        <begin position="533"/>
        <end position="542"/>
    </location>
</feature>
<sequence length="928" mass="100870">MSTPLVPPTTSTITKIGTDSIRKIVAGQVVTDLSGAVKELLENSLDSGAKSIKINLHNQGLDKIEVIDDGTGVPPSSRPLLCEKHSTSKLQNFSDLYSDGSDKITTLGFRGEALFSLAQLSDGVIFVTKVKEESIGQKLEFGRDGKPISSKTSKIARSTGTTAIVVSLFSALPVRRVDLQRRIKSQRVKLFRMLQAYAITCVGVKIQVNDVKVVKGKGGENVKMEVKLSTGVSKKVQQTVTSVLGGKFLKGMEEFQCELDEAIKGLRGGLSGMEGFGVKGLVARAPTGELSNNAARDLQFFSVNGRPVDIPNFTKAISDAWRNFDTTGKKPAVVLDVKLPNSMFDVNLSPDKREVFMSDEAVFCEVMREKLMEFWGGSDGRFVSNEVEDMSKKTKPPLSTAKSAVEKLKAMAKGEKPKSKAPDPMPPKRKAAPTPTEEELEQEQEQEQEQEATKKRAKVSVSPAASNNPAPKASQKDLEAWRKVTKDFNAKEKEGEGENMEVEVLEEEEKEKDRSSIKDKFLAFKQKLKNGGGDDDDSESEGGETPPPKPTVKPAPAPKPKPTPKAPSPPRTAPTPAPTPAPAPAPALSQSPPEPPTPPNDTTFFYFKNTSYIVSSSQLAIRQSKSRKKMLQRIQTTATQEAMEDDFQCTPGDKEKGKETVDLQKGDFKDMEIIGQFNLGFILAMDNRNQNLWILDQHGCDEKFNFERMITSTVIHEQRLIAPLPLELSPSEEDCVLENMEMFEANGFRFSYDETNPPRQRLSLTALPHSGSGGDGKRAVQFGPDDVGALCNLLGAHGASSVVGLTAGTGTGADGSGMFGNNAVRRHAGGTSLTQTQGGAQAIVRLPKAVAMFASRACRHSIMIGTALSKKEMVQIVEKMVDVEQPWACPHGRPTCKHVSHMVGTLLDDEEVLQEIWTPTGESLSQLS</sequence>
<dbReference type="AlphaFoldDB" id="A0A9W7AKZ3"/>
<feature type="compositionally biased region" description="Acidic residues" evidence="4">
    <location>
        <begin position="497"/>
        <end position="510"/>
    </location>
</feature>
<dbReference type="Proteomes" id="UP001165122">
    <property type="component" value="Unassembled WGS sequence"/>
</dbReference>
<comment type="caution">
    <text evidence="7">The sequence shown here is derived from an EMBL/GenBank/DDBJ whole genome shotgun (WGS) entry which is preliminary data.</text>
</comment>
<dbReference type="InterPro" id="IPR037198">
    <property type="entry name" value="MutL_C_sf"/>
</dbReference>
<feature type="compositionally biased region" description="Low complexity" evidence="4">
    <location>
        <begin position="459"/>
        <end position="471"/>
    </location>
</feature>
<dbReference type="CDD" id="cd16926">
    <property type="entry name" value="HATPase_MutL-MLH-PMS-like"/>
    <property type="match status" value="1"/>
</dbReference>
<dbReference type="SUPFAM" id="SSF54211">
    <property type="entry name" value="Ribosomal protein S5 domain 2-like"/>
    <property type="match status" value="1"/>
</dbReference>
<dbReference type="PANTHER" id="PTHR10073:SF52">
    <property type="entry name" value="MISMATCH REPAIR ENDONUCLEASE PMS2"/>
    <property type="match status" value="1"/>
</dbReference>
<name>A0A9W7AKZ3_9STRA</name>
<dbReference type="InterPro" id="IPR020568">
    <property type="entry name" value="Ribosomal_Su5_D2-typ_SF"/>
</dbReference>
<dbReference type="GO" id="GO:0032389">
    <property type="term" value="C:MutLalpha complex"/>
    <property type="evidence" value="ECO:0007669"/>
    <property type="project" value="TreeGrafter"/>
</dbReference>
<dbReference type="GO" id="GO:0016887">
    <property type="term" value="F:ATP hydrolysis activity"/>
    <property type="evidence" value="ECO:0007669"/>
    <property type="project" value="InterPro"/>
</dbReference>
<comment type="similarity">
    <text evidence="2">Belongs to the DNA mismatch repair MutL/HexB family.</text>
</comment>
<evidence type="ECO:0000256" key="3">
    <source>
        <dbReference type="ARBA" id="ARBA00022763"/>
    </source>
</evidence>
<evidence type="ECO:0000259" key="6">
    <source>
        <dbReference type="SMART" id="SM01340"/>
    </source>
</evidence>
<accession>A0A9W7AKZ3</accession>
<dbReference type="GO" id="GO:0005524">
    <property type="term" value="F:ATP binding"/>
    <property type="evidence" value="ECO:0007669"/>
    <property type="project" value="InterPro"/>
</dbReference>
<dbReference type="GO" id="GO:0006298">
    <property type="term" value="P:mismatch repair"/>
    <property type="evidence" value="ECO:0007669"/>
    <property type="project" value="InterPro"/>
</dbReference>
<dbReference type="SUPFAM" id="SSF55874">
    <property type="entry name" value="ATPase domain of HSP90 chaperone/DNA topoisomerase II/histidine kinase"/>
    <property type="match status" value="1"/>
</dbReference>
<dbReference type="Gene3D" id="3.30.1540.20">
    <property type="entry name" value="MutL, C-terminal domain, dimerisation subdomain"/>
    <property type="match status" value="1"/>
</dbReference>
<reference evidence="8" key="1">
    <citation type="journal article" date="2023" name="Commun. Biol.">
        <title>Genome analysis of Parmales, the sister group of diatoms, reveals the evolutionary specialization of diatoms from phago-mixotrophs to photoautotrophs.</title>
        <authorList>
            <person name="Ban H."/>
            <person name="Sato S."/>
            <person name="Yoshikawa S."/>
            <person name="Yamada K."/>
            <person name="Nakamura Y."/>
            <person name="Ichinomiya M."/>
            <person name="Sato N."/>
            <person name="Blanc-Mathieu R."/>
            <person name="Endo H."/>
            <person name="Kuwata A."/>
            <person name="Ogata H."/>
        </authorList>
    </citation>
    <scope>NUCLEOTIDE SEQUENCE [LARGE SCALE GENOMIC DNA]</scope>
    <source>
        <strain evidence="8">NIES 3700</strain>
    </source>
</reference>
<dbReference type="InterPro" id="IPR014721">
    <property type="entry name" value="Ribsml_uS5_D2-typ_fold_subgr"/>
</dbReference>
<feature type="domain" description="DNA mismatch repair protein S5" evidence="6">
    <location>
        <begin position="240"/>
        <end position="376"/>
    </location>
</feature>